<evidence type="ECO:0000256" key="4">
    <source>
        <dbReference type="ARBA" id="ARBA00022840"/>
    </source>
</evidence>
<dbReference type="InterPro" id="IPR015856">
    <property type="entry name" value="ABC_transpr_CbiO/EcfA_su"/>
</dbReference>
<dbReference type="GO" id="GO:0016887">
    <property type="term" value="F:ATP hydrolysis activity"/>
    <property type="evidence" value="ECO:0007669"/>
    <property type="project" value="InterPro"/>
</dbReference>
<comment type="caution">
    <text evidence="6">The sequence shown here is derived from an EMBL/GenBank/DDBJ whole genome shotgun (WGS) entry which is preliminary data.</text>
</comment>
<protein>
    <submittedName>
        <fullName evidence="6">Cobalt ABC transporter</fullName>
    </submittedName>
</protein>
<keyword evidence="2" id="KW-0813">Transport</keyword>
<feature type="domain" description="ABC transporter" evidence="5">
    <location>
        <begin position="1"/>
        <end position="205"/>
    </location>
</feature>
<dbReference type="GO" id="GO:0042626">
    <property type="term" value="F:ATPase-coupled transmembrane transporter activity"/>
    <property type="evidence" value="ECO:0007669"/>
    <property type="project" value="TreeGrafter"/>
</dbReference>
<dbReference type="Proteomes" id="UP000248012">
    <property type="component" value="Unassembled WGS sequence"/>
</dbReference>
<gene>
    <name evidence="6" type="ORF">DI396_12290</name>
</gene>
<dbReference type="InterPro" id="IPR003593">
    <property type="entry name" value="AAA+_ATPase"/>
</dbReference>
<dbReference type="AlphaFoldDB" id="A0A2V4NLC2"/>
<dbReference type="InterPro" id="IPR003439">
    <property type="entry name" value="ABC_transporter-like_ATP-bd"/>
</dbReference>
<evidence type="ECO:0000313" key="6">
    <source>
        <dbReference type="EMBL" id="PYC47087.1"/>
    </source>
</evidence>
<dbReference type="PROSITE" id="PS50893">
    <property type="entry name" value="ABC_TRANSPORTER_2"/>
    <property type="match status" value="1"/>
</dbReference>
<proteinExistence type="inferred from homology"/>
<keyword evidence="7" id="KW-1185">Reference proteome</keyword>
<organism evidence="6 7">
    <name type="scientific">Litorivita pollutaquae</name>
    <dbReference type="NCBI Taxonomy" id="2200892"/>
    <lineage>
        <taxon>Bacteria</taxon>
        <taxon>Pseudomonadati</taxon>
        <taxon>Pseudomonadota</taxon>
        <taxon>Alphaproteobacteria</taxon>
        <taxon>Rhodobacterales</taxon>
        <taxon>Paracoccaceae</taxon>
        <taxon>Litorivita</taxon>
    </lineage>
</organism>
<accession>A0A2V4NLC2</accession>
<dbReference type="Pfam" id="PF00005">
    <property type="entry name" value="ABC_tran"/>
    <property type="match status" value="1"/>
</dbReference>
<dbReference type="GO" id="GO:0005524">
    <property type="term" value="F:ATP binding"/>
    <property type="evidence" value="ECO:0007669"/>
    <property type="project" value="UniProtKB-KW"/>
</dbReference>
<dbReference type="PANTHER" id="PTHR43553:SF24">
    <property type="entry name" value="ENERGY-COUPLING FACTOR TRANSPORTER ATP-BINDING PROTEIN ECFA1"/>
    <property type="match status" value="1"/>
</dbReference>
<evidence type="ECO:0000256" key="3">
    <source>
        <dbReference type="ARBA" id="ARBA00022741"/>
    </source>
</evidence>
<dbReference type="OrthoDB" id="9782163at2"/>
<dbReference type="SMART" id="SM00382">
    <property type="entry name" value="AAA"/>
    <property type="match status" value="1"/>
</dbReference>
<keyword evidence="4" id="KW-0067">ATP-binding</keyword>
<dbReference type="InterPro" id="IPR027417">
    <property type="entry name" value="P-loop_NTPase"/>
</dbReference>
<evidence type="ECO:0000259" key="5">
    <source>
        <dbReference type="PROSITE" id="PS50893"/>
    </source>
</evidence>
<sequence>MRARRIGIVGRNGAGKSQMARLIAGLTAPDTGKVTVCGVDVAKDRKGALGAVGILFQNPDHQIIFPTVEEELLFGLRAQRVAKSEALAKISVMLETVGHGDWGPRAVHTLSGGQRHLVCLMSVLLMRPKVIVLDEPFAGLDLGARLRLARLLERSDAMILHISHDLEALESYDEVLWIDRPAGAHEPAYLRAQGPAKEVLTAYRGEMEKRGGGNDFTDL</sequence>
<dbReference type="SUPFAM" id="SSF52540">
    <property type="entry name" value="P-loop containing nucleoside triphosphate hydrolases"/>
    <property type="match status" value="1"/>
</dbReference>
<reference evidence="6 7" key="1">
    <citation type="submission" date="2018-05" db="EMBL/GenBank/DDBJ databases">
        <title>Oceanovita maritima gen. nov., sp. nov., a marine bacterium in the family Rhodobacteraceae isolated from surface seawater of Lundu port Xiamen, China.</title>
        <authorList>
            <person name="Hetharua B.H."/>
            <person name="Min D."/>
            <person name="Liao H."/>
            <person name="Tian Y."/>
        </authorList>
    </citation>
    <scope>NUCLEOTIDE SEQUENCE [LARGE SCALE GENOMIC DNA]</scope>
    <source>
        <strain evidence="6 7">FSX-11</strain>
    </source>
</reference>
<evidence type="ECO:0000256" key="2">
    <source>
        <dbReference type="ARBA" id="ARBA00022448"/>
    </source>
</evidence>
<dbReference type="PANTHER" id="PTHR43553">
    <property type="entry name" value="HEAVY METAL TRANSPORTER"/>
    <property type="match status" value="1"/>
</dbReference>
<evidence type="ECO:0000256" key="1">
    <source>
        <dbReference type="ARBA" id="ARBA00005417"/>
    </source>
</evidence>
<dbReference type="Gene3D" id="3.40.50.300">
    <property type="entry name" value="P-loop containing nucleotide triphosphate hydrolases"/>
    <property type="match status" value="1"/>
</dbReference>
<keyword evidence="3" id="KW-0547">Nucleotide-binding</keyword>
<dbReference type="CDD" id="cd03225">
    <property type="entry name" value="ABC_cobalt_CbiO_domain1"/>
    <property type="match status" value="1"/>
</dbReference>
<dbReference type="InterPro" id="IPR050095">
    <property type="entry name" value="ECF_ABC_transporter_ATP-bd"/>
</dbReference>
<name>A0A2V4NLC2_9RHOB</name>
<evidence type="ECO:0000313" key="7">
    <source>
        <dbReference type="Proteomes" id="UP000248012"/>
    </source>
</evidence>
<dbReference type="EMBL" id="QFVT01000008">
    <property type="protein sequence ID" value="PYC47087.1"/>
    <property type="molecule type" value="Genomic_DNA"/>
</dbReference>
<comment type="similarity">
    <text evidence="1">Belongs to the ABC transporter superfamily.</text>
</comment>
<dbReference type="GO" id="GO:0043190">
    <property type="term" value="C:ATP-binding cassette (ABC) transporter complex"/>
    <property type="evidence" value="ECO:0007669"/>
    <property type="project" value="TreeGrafter"/>
</dbReference>